<protein>
    <submittedName>
        <fullName evidence="7">Zinc carboxypeptidase</fullName>
    </submittedName>
</protein>
<dbReference type="PROSITE" id="PS52035">
    <property type="entry name" value="PEPTIDASE_M14"/>
    <property type="match status" value="2"/>
</dbReference>
<feature type="active site" description="Proton donor/acceptor" evidence="3">
    <location>
        <position position="336"/>
    </location>
</feature>
<keyword evidence="7" id="KW-0121">Carboxypeptidase</keyword>
<dbReference type="PANTHER" id="PTHR11532">
    <property type="entry name" value="PROTEASE M14 CARBOXYPEPTIDASE"/>
    <property type="match status" value="1"/>
</dbReference>
<dbReference type="PANTHER" id="PTHR11532:SF62">
    <property type="entry name" value="CARBOXYPEPTIDASE D"/>
    <property type="match status" value="1"/>
</dbReference>
<dbReference type="GO" id="GO:0006518">
    <property type="term" value="P:peptide metabolic process"/>
    <property type="evidence" value="ECO:0007669"/>
    <property type="project" value="TreeGrafter"/>
</dbReference>
<dbReference type="GO" id="GO:0008270">
    <property type="term" value="F:zinc ion binding"/>
    <property type="evidence" value="ECO:0007669"/>
    <property type="project" value="InterPro"/>
</dbReference>
<name>A0AAW1MP62_POPJA</name>
<dbReference type="Pfam" id="PF00246">
    <property type="entry name" value="Peptidase_M14"/>
    <property type="match status" value="2"/>
</dbReference>
<evidence type="ECO:0000256" key="4">
    <source>
        <dbReference type="SAM" id="MobiDB-lite"/>
    </source>
</evidence>
<feature type="domain" description="Peptidase M14" evidence="6">
    <location>
        <begin position="467"/>
        <end position="735"/>
    </location>
</feature>
<evidence type="ECO:0000256" key="5">
    <source>
        <dbReference type="SAM" id="Phobius"/>
    </source>
</evidence>
<feature type="compositionally biased region" description="Acidic residues" evidence="4">
    <location>
        <begin position="997"/>
        <end position="1008"/>
    </location>
</feature>
<proteinExistence type="inferred from homology"/>
<keyword evidence="5" id="KW-0472">Membrane</keyword>
<dbReference type="Gene3D" id="2.60.40.1120">
    <property type="entry name" value="Carboxypeptidase-like, regulatory domain"/>
    <property type="match status" value="3"/>
</dbReference>
<gene>
    <name evidence="7" type="ORF">QE152_g5424</name>
</gene>
<keyword evidence="8" id="KW-1185">Reference proteome</keyword>
<evidence type="ECO:0000313" key="8">
    <source>
        <dbReference type="Proteomes" id="UP001458880"/>
    </source>
</evidence>
<dbReference type="AlphaFoldDB" id="A0AAW1MP62"/>
<dbReference type="InterPro" id="IPR000834">
    <property type="entry name" value="Peptidase_M14"/>
</dbReference>
<feature type="transmembrane region" description="Helical" evidence="5">
    <location>
        <begin position="933"/>
        <end position="955"/>
    </location>
</feature>
<dbReference type="GO" id="GO:0005615">
    <property type="term" value="C:extracellular space"/>
    <property type="evidence" value="ECO:0007669"/>
    <property type="project" value="TreeGrafter"/>
</dbReference>
<dbReference type="PRINTS" id="PR00765">
    <property type="entry name" value="CRBOXYPTASEA"/>
</dbReference>
<feature type="compositionally biased region" description="Basic and acidic residues" evidence="4">
    <location>
        <begin position="157"/>
        <end position="174"/>
    </location>
</feature>
<dbReference type="Pfam" id="PF13715">
    <property type="entry name" value="CarbopepD_reg_2"/>
    <property type="match status" value="1"/>
</dbReference>
<reference evidence="7 8" key="1">
    <citation type="journal article" date="2024" name="BMC Genomics">
        <title>De novo assembly and annotation of Popillia japonica's genome with initial clues to its potential as an invasive pest.</title>
        <authorList>
            <person name="Cucini C."/>
            <person name="Boschi S."/>
            <person name="Funari R."/>
            <person name="Cardaioli E."/>
            <person name="Iannotti N."/>
            <person name="Marturano G."/>
            <person name="Paoli F."/>
            <person name="Bruttini M."/>
            <person name="Carapelli A."/>
            <person name="Frati F."/>
            <person name="Nardi F."/>
        </authorList>
    </citation>
    <scope>NUCLEOTIDE SEQUENCE [LARGE SCALE GENOMIC DNA]</scope>
    <source>
        <strain evidence="7">DMR45628</strain>
    </source>
</reference>
<evidence type="ECO:0000313" key="7">
    <source>
        <dbReference type="EMBL" id="KAK9747276.1"/>
    </source>
</evidence>
<dbReference type="EMBL" id="JASPKY010000032">
    <property type="protein sequence ID" value="KAK9747276.1"/>
    <property type="molecule type" value="Genomic_DNA"/>
</dbReference>
<dbReference type="SUPFAM" id="SSF49464">
    <property type="entry name" value="Carboxypeptidase regulatory domain-like"/>
    <property type="match status" value="3"/>
</dbReference>
<keyword evidence="7" id="KW-0645">Protease</keyword>
<evidence type="ECO:0000256" key="1">
    <source>
        <dbReference type="ARBA" id="ARBA00005988"/>
    </source>
</evidence>
<comment type="caution">
    <text evidence="3">Lacks conserved residue(s) required for the propagation of feature annotation.</text>
</comment>
<dbReference type="InterPro" id="IPR008969">
    <property type="entry name" value="CarboxyPept-like_regulatory"/>
</dbReference>
<feature type="domain" description="Peptidase M14" evidence="6">
    <location>
        <begin position="42"/>
        <end position="366"/>
    </location>
</feature>
<dbReference type="SMART" id="SM00631">
    <property type="entry name" value="Zn_pept"/>
    <property type="match status" value="1"/>
</dbReference>
<dbReference type="CDD" id="cd11308">
    <property type="entry name" value="Peptidase_M14NE-CP-C_like"/>
    <property type="match status" value="1"/>
</dbReference>
<keyword evidence="5" id="KW-0812">Transmembrane</keyword>
<dbReference type="PROSITE" id="PS00132">
    <property type="entry name" value="CARBOXYPEPT_ZN_1"/>
    <property type="match status" value="1"/>
</dbReference>
<dbReference type="Pfam" id="PF13620">
    <property type="entry name" value="CarboxypepD_reg"/>
    <property type="match status" value="1"/>
</dbReference>
<feature type="region of interest" description="Disordered" evidence="4">
    <location>
        <begin position="151"/>
        <end position="186"/>
    </location>
</feature>
<dbReference type="InterPro" id="IPR057246">
    <property type="entry name" value="CARBOXYPEPT_ZN_1"/>
</dbReference>
<evidence type="ECO:0000259" key="6">
    <source>
        <dbReference type="PROSITE" id="PS52035"/>
    </source>
</evidence>
<dbReference type="GO" id="GO:0016485">
    <property type="term" value="P:protein processing"/>
    <property type="evidence" value="ECO:0007669"/>
    <property type="project" value="TreeGrafter"/>
</dbReference>
<keyword evidence="7" id="KW-0378">Hydrolase</keyword>
<sequence>MASCSTLHTILNITTTKRWKNSYSTTILHTPTFMLDPTHDFKHHHYKEMEEFLFNYNSTYANITSLKSIGKSVQGRELYVMVLSNTPEKHVPEKHVPGKPEFKYIANMHGNEVVGRELLLLLIKYLCENYGTNERITRLLNTTRIHIMPSMNPDGYEMSREGDSSSTHGRENAHNVDLNRNFPDQYGTNKYNQNTEPETRAVMQWIQSEPFVLSANLHNGALVANYPFDDTPDNKIHENKSPDDAVFKYLAHTYAFDDTPDNKIHENKSPDDAVFKYLAHTYANAHKTMHLGNPCPMFLKERFEGGITNGASWYVVTGGMQDWNYLATGCMELTLEIGCYKYPHASELAEKWLDNREALITYMEQVHKGVRGFVVSTTSHPIAHAEIIVEGNDHIVKSAKDGDYWRILLPGKYNLTVSARGYESYTKEIVIPENGTLKYDVTLMPDDPMHWASAYDFGISENHYKPRYHSNSEIYQILAEFENKFPDAAEFEGGDDYISMTIHSLKISHEIERTDEFKYHIAVMGNIFATQPIGRELAIYLTRHLLTGHKIGDPTILNILKNAVIHVIPVIDIGFEKIWGDYPKEMPGNNRINNYTCNNITADFKQIGEQIISVGNRNNGNLQNRILTTFKHMLLDERFDLIINLEGGNRGLTYPKPENIYEAFAKIYKEKMRIKETCPEIITATDDTITDFIYHEYDIPMYTAAVSCCEYPAVENLPFIWREALDAVKSLLGIVKTGIQGFVLNSKNSPMINATISIKGIGKVYEVTKTSAHYKIILPVGNYEIRFSCHNYKSISKLVKIQQDQIQDINITLQINSGEDSIESFELYGEMKSNAKSKSNSSFVGVEGYILDELNHPITNGEIVIVEPNITVYSDKEGKYLQVLPAGKYTLKAMADEFRPAVKYVEVNDITNLPKIVMFTLHHDQHIWGLPRLVFVTLTGFVTLGIFALIAFCCVSCKTKKGYGPVASQDDYEPVKDSEFGSFITDYKKPITRPYFDDDDDDDEDEIDRDEKVSFLSSSDEDEIVLLQTSKYEKAPIVSSNT</sequence>
<evidence type="ECO:0000256" key="2">
    <source>
        <dbReference type="ARBA" id="ARBA00023180"/>
    </source>
</evidence>
<dbReference type="FunFam" id="2.60.40.1120:FF:000016">
    <property type="entry name" value="carboxypeptidase D isoform X2"/>
    <property type="match status" value="1"/>
</dbReference>
<dbReference type="Gene3D" id="3.40.630.10">
    <property type="entry name" value="Zn peptidases"/>
    <property type="match status" value="3"/>
</dbReference>
<keyword evidence="5" id="KW-1133">Transmembrane helix</keyword>
<dbReference type="GO" id="GO:0004181">
    <property type="term" value="F:metallocarboxypeptidase activity"/>
    <property type="evidence" value="ECO:0007669"/>
    <property type="project" value="InterPro"/>
</dbReference>
<dbReference type="InterPro" id="IPR050753">
    <property type="entry name" value="Peptidase_M14_domain"/>
</dbReference>
<comment type="caution">
    <text evidence="7">The sequence shown here is derived from an EMBL/GenBank/DDBJ whole genome shotgun (WGS) entry which is preliminary data.</text>
</comment>
<organism evidence="7 8">
    <name type="scientific">Popillia japonica</name>
    <name type="common">Japanese beetle</name>
    <dbReference type="NCBI Taxonomy" id="7064"/>
    <lineage>
        <taxon>Eukaryota</taxon>
        <taxon>Metazoa</taxon>
        <taxon>Ecdysozoa</taxon>
        <taxon>Arthropoda</taxon>
        <taxon>Hexapoda</taxon>
        <taxon>Insecta</taxon>
        <taxon>Pterygota</taxon>
        <taxon>Neoptera</taxon>
        <taxon>Endopterygota</taxon>
        <taxon>Coleoptera</taxon>
        <taxon>Polyphaga</taxon>
        <taxon>Scarabaeiformia</taxon>
        <taxon>Scarabaeidae</taxon>
        <taxon>Rutelinae</taxon>
        <taxon>Popillia</taxon>
    </lineage>
</organism>
<comment type="similarity">
    <text evidence="1 3">Belongs to the peptidase M14 family.</text>
</comment>
<feature type="region of interest" description="Disordered" evidence="4">
    <location>
        <begin position="990"/>
        <end position="1012"/>
    </location>
</feature>
<evidence type="ECO:0000256" key="3">
    <source>
        <dbReference type="PROSITE-ProRule" id="PRU01379"/>
    </source>
</evidence>
<dbReference type="Proteomes" id="UP001458880">
    <property type="component" value="Unassembled WGS sequence"/>
</dbReference>
<keyword evidence="2" id="KW-0325">Glycoprotein</keyword>
<dbReference type="SUPFAM" id="SSF53187">
    <property type="entry name" value="Zn-dependent exopeptidases"/>
    <property type="match status" value="2"/>
</dbReference>
<dbReference type="CDD" id="cd03858">
    <property type="entry name" value="M14_CP_N-E_like"/>
    <property type="match status" value="1"/>
</dbReference>
<accession>A0AAW1MP62</accession>